<keyword evidence="2" id="KW-1185">Reference proteome</keyword>
<comment type="caution">
    <text evidence="1">The sequence shown here is derived from an EMBL/GenBank/DDBJ whole genome shotgun (WGS) entry which is preliminary data.</text>
</comment>
<reference evidence="1" key="1">
    <citation type="journal article" date="2020" name="bioRxiv">
        <title>Comparative genomics of Chlamydomonas.</title>
        <authorList>
            <person name="Craig R.J."/>
            <person name="Hasan A.R."/>
            <person name="Ness R.W."/>
            <person name="Keightley P.D."/>
        </authorList>
    </citation>
    <scope>NUCLEOTIDE SEQUENCE</scope>
    <source>
        <strain evidence="1">CCAP 11/70</strain>
    </source>
</reference>
<dbReference type="Proteomes" id="UP000612055">
    <property type="component" value="Unassembled WGS sequence"/>
</dbReference>
<organism evidence="1 2">
    <name type="scientific">Edaphochlamys debaryana</name>
    <dbReference type="NCBI Taxonomy" id="47281"/>
    <lineage>
        <taxon>Eukaryota</taxon>
        <taxon>Viridiplantae</taxon>
        <taxon>Chlorophyta</taxon>
        <taxon>core chlorophytes</taxon>
        <taxon>Chlorophyceae</taxon>
        <taxon>CS clade</taxon>
        <taxon>Chlamydomonadales</taxon>
        <taxon>Chlamydomonadales incertae sedis</taxon>
        <taxon>Edaphochlamys</taxon>
    </lineage>
</organism>
<sequence>MPACCVDRSCANNTACGPVCYTWSGNCPVGTCCTAGQYSQGSCSPSPFVGGVQVCRPCSSFLGLACPANATLCCLDGTCAPSLSRCPCAFTSHCPRGYCCTAPPPLYPGAPNPTLGACVTSVLSGNAQVCPDCRAFAANGLSCPAGRPVCCGGTGACVEAPERCACSQNTDCPVGSCCPAIPGTRSNCTRALVNANGAQACPGCLDFPNQRMTCPSGLPVCCPNGKCATAPDRCDCTSDYECPAGTCCTGGSALNWFGTCTRVGVLTNGSQVCGNCVTFRARGFNCPTNKPVCCPDGSCVAAREQCQCARDSDCPLKTCCAGASWSSKGNCTAQVLGPNGAQACGDCRFLASQGLGCPSTLPVCCGNGKCAASAAGCSCYSDNDCPTGTCCSGSYSSPGTCTSRVVLANGTQACANCLALPNQGMGCPSSRPFCCPGGACATSPGACTCTYNAQCPFGTCCTSKDYSVKGVCVGSVAWPNGTQTCADCLGMEANGLVCPADKSVCCAKTGRCAKSGQECPCTADYECLRGMCCSGDYLKPGLCTPSVLRTDGSQQCADCRAFASQGLACPSTKSVCCPSGKCAASAAQCPCAQEADCPMGSCCTGTFNKPGNCSRAVLLGSGAQACASCVTMAFQGLACPATRPFCCPGGACATSATNCTCRANEDCPYGTCCTGSFASPGVCSRNPLQCPCKGLELRGLACPTARPVCCPYTSKCAASASLCPCPADTDCPPGACCNRSLTNPNLGNCSRTGVAADGSYLCAYNTPVCGVACLRNGTVCCPDGRCAASADRCTCTSDDQCLQGMCCAGATYFSQGVCSRSIVAANGTQVCANCTRANARGLACPANKTYCCPSGACAASLEACACKAEWDCPFGSCCVGASFVASGTCSRVVVLANRTQACADCNAFAAIGMACPSTRPFCCTSGQCATALSNCTCQGDDQCPPKTCCTGNYSSPGVCSASVMRTDGSQACYSCLTLGAKGLSCPTTKPLCCWDGKCASSAEQCTCSDNIDCPMGTCCTGNYTLRGSCTRGVMLSTGQQACPDCFTLSQRNLSCPTTRPICCRTGACVTSSDRCSCTIDADCPTGMCCAGSRAKPGFCTRTATSANGTQLCASCQNFIARNMTCPAGRPLCCRSGLCASSVDKCPCAGEYECPVGSCCTSTPTRAGNCSLSVTLSNGTQACANCVALESKGMACPSTKRICCPGGMCAATIEACKCSSDSDCPAGSCCTGTASRPGVCSRTAVNVTTGLQLCANCTTFSQRAMGCSSLAPVCCMNGRASGLTCTTPRSVCCPNTGRCAATSANCTACQGNADCAPGSCCTGNATRPGVCILSTSANATTLCPDCRGSTVTCRSPAPVCCPATGTCATSLALCPCATTLDCPFGGCCSAEVRGEPGRLPLHRFCRLPGWPLLYWHPDGSRRLQP</sequence>
<name>A0A836BMH0_9CHLO</name>
<accession>A0A836BMH0</accession>
<gene>
    <name evidence="1" type="ORF">HYH03_019124</name>
</gene>
<evidence type="ECO:0000313" key="2">
    <source>
        <dbReference type="Proteomes" id="UP000612055"/>
    </source>
</evidence>
<dbReference type="OrthoDB" id="8831087at2759"/>
<evidence type="ECO:0000313" key="1">
    <source>
        <dbReference type="EMBL" id="KAG2481915.1"/>
    </source>
</evidence>
<dbReference type="EMBL" id="JAEHOE010000343">
    <property type="protein sequence ID" value="KAG2481915.1"/>
    <property type="molecule type" value="Genomic_DNA"/>
</dbReference>
<proteinExistence type="predicted"/>
<protein>
    <submittedName>
        <fullName evidence="1">Uncharacterized protein</fullName>
    </submittedName>
</protein>